<dbReference type="Proteomes" id="UP000485058">
    <property type="component" value="Unassembled WGS sequence"/>
</dbReference>
<dbReference type="PANTHER" id="PTHR23090:SF9">
    <property type="entry name" value="GLUTAMINE-DEPENDENT NAD(+) SYNTHETASE"/>
    <property type="match status" value="1"/>
</dbReference>
<reference evidence="2 3" key="1">
    <citation type="submission" date="2020-02" db="EMBL/GenBank/DDBJ databases">
        <title>Draft genome sequence of Haematococcus lacustris strain NIES-144.</title>
        <authorList>
            <person name="Morimoto D."/>
            <person name="Nakagawa S."/>
            <person name="Yoshida T."/>
            <person name="Sawayama S."/>
        </authorList>
    </citation>
    <scope>NUCLEOTIDE SEQUENCE [LARGE SCALE GENOMIC DNA]</scope>
    <source>
        <strain evidence="2 3">NIES-144</strain>
    </source>
</reference>
<dbReference type="GO" id="GO:0003952">
    <property type="term" value="F:NAD+ synthase (glutamine-hydrolyzing) activity"/>
    <property type="evidence" value="ECO:0007669"/>
    <property type="project" value="InterPro"/>
</dbReference>
<gene>
    <name evidence="2" type="ORF">HaLaN_32874</name>
</gene>
<keyword evidence="3" id="KW-1185">Reference proteome</keyword>
<evidence type="ECO:0000313" key="3">
    <source>
        <dbReference type="Proteomes" id="UP000485058"/>
    </source>
</evidence>
<evidence type="ECO:0000313" key="2">
    <source>
        <dbReference type="EMBL" id="GFH33493.1"/>
    </source>
</evidence>
<feature type="non-terminal residue" evidence="2">
    <location>
        <position position="1"/>
    </location>
</feature>
<dbReference type="GO" id="GO:0004359">
    <property type="term" value="F:glutaminase activity"/>
    <property type="evidence" value="ECO:0007669"/>
    <property type="project" value="InterPro"/>
</dbReference>
<dbReference type="EMBL" id="BLLF01008714">
    <property type="protein sequence ID" value="GFH33493.1"/>
    <property type="molecule type" value="Genomic_DNA"/>
</dbReference>
<accession>A0A6A0AMG1</accession>
<dbReference type="PANTHER" id="PTHR23090">
    <property type="entry name" value="NH 3 /GLUTAMINE-DEPENDENT NAD + SYNTHETASE"/>
    <property type="match status" value="1"/>
</dbReference>
<comment type="caution">
    <text evidence="2">The sequence shown here is derived from an EMBL/GenBank/DDBJ whole genome shotgun (WGS) entry which is preliminary data.</text>
</comment>
<evidence type="ECO:0000256" key="1">
    <source>
        <dbReference type="ARBA" id="ARBA00022598"/>
    </source>
</evidence>
<protein>
    <submittedName>
        <fullName evidence="2">Glutamine-dependent NAD(+) synthetase</fullName>
    </submittedName>
</protein>
<dbReference type="GO" id="GO:0009435">
    <property type="term" value="P:NAD+ biosynthetic process"/>
    <property type="evidence" value="ECO:0007669"/>
    <property type="project" value="InterPro"/>
</dbReference>
<keyword evidence="1" id="KW-0436">Ligase</keyword>
<organism evidence="2 3">
    <name type="scientific">Haematococcus lacustris</name>
    <name type="common">Green alga</name>
    <name type="synonym">Haematococcus pluvialis</name>
    <dbReference type="NCBI Taxonomy" id="44745"/>
    <lineage>
        <taxon>Eukaryota</taxon>
        <taxon>Viridiplantae</taxon>
        <taxon>Chlorophyta</taxon>
        <taxon>core chlorophytes</taxon>
        <taxon>Chlorophyceae</taxon>
        <taxon>CS clade</taxon>
        <taxon>Chlamydomonadales</taxon>
        <taxon>Haematococcaceae</taxon>
        <taxon>Haematococcus</taxon>
    </lineage>
</organism>
<dbReference type="GO" id="GO:0005737">
    <property type="term" value="C:cytoplasm"/>
    <property type="evidence" value="ECO:0007669"/>
    <property type="project" value="InterPro"/>
</dbReference>
<dbReference type="Gene3D" id="3.40.50.620">
    <property type="entry name" value="HUPs"/>
    <property type="match status" value="1"/>
</dbReference>
<dbReference type="AlphaFoldDB" id="A0A6A0AMG1"/>
<name>A0A6A0AMG1_HAELA</name>
<dbReference type="InterPro" id="IPR003694">
    <property type="entry name" value="NAD_synthase"/>
</dbReference>
<sequence>VLTPSYHAESYSPDDNRFDHRQFLYNIRWPWQYRRIDELVKEMETS</sequence>
<proteinExistence type="predicted"/>
<dbReference type="InterPro" id="IPR014729">
    <property type="entry name" value="Rossmann-like_a/b/a_fold"/>
</dbReference>